<dbReference type="RefSeq" id="WP_069305469.1">
    <property type="nucleotide sequence ID" value="NZ_MCRJ01000002.1"/>
</dbReference>
<dbReference type="GO" id="GO:0005886">
    <property type="term" value="C:plasma membrane"/>
    <property type="evidence" value="ECO:0007669"/>
    <property type="project" value="UniProtKB-SubCell"/>
</dbReference>
<dbReference type="GO" id="GO:0048038">
    <property type="term" value="F:quinone binding"/>
    <property type="evidence" value="ECO:0007669"/>
    <property type="project" value="UniProtKB-UniRule"/>
</dbReference>
<keyword evidence="2" id="KW-0520">NAD</keyword>
<dbReference type="AlphaFoldDB" id="A0A1E3H820"/>
<dbReference type="PATRIC" id="fig|1439726.3.peg.237"/>
<dbReference type="InterPro" id="IPR001457">
    <property type="entry name" value="NADH_UbQ/plastoQ_OxRdtase_su6"/>
</dbReference>
<dbReference type="InterPro" id="IPR042106">
    <property type="entry name" value="Nuo/plastoQ_OxRdtase_6_NuoJ"/>
</dbReference>
<organism evidence="3 4">
    <name type="scientific">Methylobrevis pamukkalensis</name>
    <dbReference type="NCBI Taxonomy" id="1439726"/>
    <lineage>
        <taxon>Bacteria</taxon>
        <taxon>Pseudomonadati</taxon>
        <taxon>Pseudomonadota</taxon>
        <taxon>Alphaproteobacteria</taxon>
        <taxon>Hyphomicrobiales</taxon>
        <taxon>Pleomorphomonadaceae</taxon>
        <taxon>Methylobrevis</taxon>
    </lineage>
</organism>
<comment type="catalytic activity">
    <reaction evidence="2">
        <text>a quinone + NADH + 5 H(+)(in) = a quinol + NAD(+) + 4 H(+)(out)</text>
        <dbReference type="Rhea" id="RHEA:57888"/>
        <dbReference type="ChEBI" id="CHEBI:15378"/>
        <dbReference type="ChEBI" id="CHEBI:24646"/>
        <dbReference type="ChEBI" id="CHEBI:57540"/>
        <dbReference type="ChEBI" id="CHEBI:57945"/>
        <dbReference type="ChEBI" id="CHEBI:132124"/>
    </reaction>
</comment>
<reference evidence="3 4" key="1">
    <citation type="submission" date="2016-07" db="EMBL/GenBank/DDBJ databases">
        <title>Draft Genome Sequence of Methylobrevis pamukkalensis PK2.</title>
        <authorList>
            <person name="Vasilenko O.V."/>
            <person name="Doronina N.V."/>
            <person name="Shmareva M.N."/>
            <person name="Tarlachkov S.V."/>
            <person name="Mustakhimov I."/>
            <person name="Trotsenko Y.A."/>
        </authorList>
    </citation>
    <scope>NUCLEOTIDE SEQUENCE [LARGE SCALE GENOMIC DNA]</scope>
    <source>
        <strain evidence="3 4">PK2</strain>
    </source>
</reference>
<dbReference type="EC" id="7.1.1.-" evidence="2"/>
<keyword evidence="2" id="KW-1133">Transmembrane helix</keyword>
<evidence type="ECO:0000256" key="1">
    <source>
        <dbReference type="ARBA" id="ARBA00005698"/>
    </source>
</evidence>
<name>A0A1E3H820_9HYPH</name>
<keyword evidence="2" id="KW-1003">Cell membrane</keyword>
<keyword evidence="3" id="KW-0560">Oxidoreductase</keyword>
<feature type="transmembrane region" description="Helical" evidence="2">
    <location>
        <begin position="31"/>
        <end position="49"/>
    </location>
</feature>
<comment type="caution">
    <text evidence="3">The sequence shown here is derived from an EMBL/GenBank/DDBJ whole genome shotgun (WGS) entry which is preliminary data.</text>
</comment>
<evidence type="ECO:0000256" key="2">
    <source>
        <dbReference type="RuleBase" id="RU004429"/>
    </source>
</evidence>
<keyword evidence="2" id="KW-0812">Transmembrane</keyword>
<dbReference type="GO" id="GO:0008137">
    <property type="term" value="F:NADH dehydrogenase (ubiquinone) activity"/>
    <property type="evidence" value="ECO:0007669"/>
    <property type="project" value="UniProtKB-UniRule"/>
</dbReference>
<comment type="subcellular location">
    <subcellularLocation>
        <location evidence="2">Cell membrane</location>
        <topology evidence="2">Multi-pass membrane protein</topology>
    </subcellularLocation>
</comment>
<dbReference type="OrthoDB" id="9795409at2"/>
<accession>A0A1E3H820</accession>
<evidence type="ECO:0000313" key="4">
    <source>
        <dbReference type="Proteomes" id="UP000094622"/>
    </source>
</evidence>
<sequence length="204" mass="22261">MTLTAFFFYIFSAVTIASAVMVIASRNPVHSVLFLILAFFNAAGLFLLLGAEFLAMILVVVYVGAVAVLFLFVVMMLDVDFAELRQGFLQYLPIGVLIGVVFLVELIFVVGAWVIAPEVAGHGALPIRNPDEVSNIAAIGEVLYTRYVYFFQASGLVLLVAMIGAIVLTLRHKPNVKRQDIATQVARSRETAIEIRKVEPGKGL</sequence>
<protein>
    <recommendedName>
        <fullName evidence="2">NADH-quinone oxidoreductase subunit J</fullName>
        <ecNumber evidence="2">7.1.1.-</ecNumber>
    </recommendedName>
</protein>
<dbReference type="Proteomes" id="UP000094622">
    <property type="component" value="Unassembled WGS sequence"/>
</dbReference>
<dbReference type="PANTHER" id="PTHR33269:SF17">
    <property type="entry name" value="NADH-UBIQUINONE OXIDOREDUCTASE CHAIN 6"/>
    <property type="match status" value="1"/>
</dbReference>
<feature type="transmembrane region" description="Helical" evidence="2">
    <location>
        <begin position="6"/>
        <end position="24"/>
    </location>
</feature>
<evidence type="ECO:0000313" key="3">
    <source>
        <dbReference type="EMBL" id="ODN72478.1"/>
    </source>
</evidence>
<gene>
    <name evidence="3" type="primary">nuoJ</name>
    <name evidence="3" type="ORF">A6302_00224</name>
</gene>
<feature type="transmembrane region" description="Helical" evidence="2">
    <location>
        <begin position="149"/>
        <end position="170"/>
    </location>
</feature>
<keyword evidence="4" id="KW-1185">Reference proteome</keyword>
<proteinExistence type="inferred from homology"/>
<dbReference type="EMBL" id="MCRJ01000002">
    <property type="protein sequence ID" value="ODN72478.1"/>
    <property type="molecule type" value="Genomic_DNA"/>
</dbReference>
<dbReference type="PANTHER" id="PTHR33269">
    <property type="entry name" value="NADH-UBIQUINONE OXIDOREDUCTASE CHAIN 6"/>
    <property type="match status" value="1"/>
</dbReference>
<keyword evidence="2" id="KW-0472">Membrane</keyword>
<feature type="transmembrane region" description="Helical" evidence="2">
    <location>
        <begin position="91"/>
        <end position="116"/>
    </location>
</feature>
<dbReference type="Gene3D" id="1.20.120.1200">
    <property type="entry name" value="NADH-ubiquinone/plastoquinone oxidoreductase chain 6, subunit NuoJ"/>
    <property type="match status" value="1"/>
</dbReference>
<feature type="transmembrane region" description="Helical" evidence="2">
    <location>
        <begin position="55"/>
        <end position="79"/>
    </location>
</feature>
<dbReference type="GO" id="GO:0016491">
    <property type="term" value="F:oxidoreductase activity"/>
    <property type="evidence" value="ECO:0007669"/>
    <property type="project" value="UniProtKB-KW"/>
</dbReference>
<comment type="function">
    <text evidence="2">NDH-1 shuttles electrons from NADH, via FMN and iron-sulfur (Fe-S) centers, to quinones in the respiratory chain. Couples the redox reaction to proton translocation (for every two electrons transferred, four hydrogen ions are translocated across the cytoplasmic membrane), and thus conserves the redox energy in a proton gradient.</text>
</comment>
<comment type="similarity">
    <text evidence="1 2">Belongs to the complex I subunit 6 family.</text>
</comment>
<dbReference type="Pfam" id="PF00499">
    <property type="entry name" value="Oxidored_q3"/>
    <property type="match status" value="1"/>
</dbReference>
<dbReference type="NCBIfam" id="NF005164">
    <property type="entry name" value="PRK06638.1-4"/>
    <property type="match status" value="1"/>
</dbReference>
<keyword evidence="2" id="KW-0874">Quinone</keyword>